<dbReference type="CDD" id="cd00684">
    <property type="entry name" value="Terpene_cyclase_plant_C1"/>
    <property type="match status" value="1"/>
</dbReference>
<dbReference type="GO" id="GO:0016102">
    <property type="term" value="P:diterpenoid biosynthetic process"/>
    <property type="evidence" value="ECO:0007669"/>
    <property type="project" value="InterPro"/>
</dbReference>
<feature type="domain" description="Terpene synthase N-terminal" evidence="6">
    <location>
        <begin position="34"/>
        <end position="204"/>
    </location>
</feature>
<dbReference type="GO" id="GO:0120251">
    <property type="term" value="P:hydrocarbon biosynthetic process"/>
    <property type="evidence" value="ECO:0007669"/>
    <property type="project" value="UniProtKB-ARBA"/>
</dbReference>
<dbReference type="Pfam" id="PF03936">
    <property type="entry name" value="Terpene_synth_C"/>
    <property type="match status" value="1"/>
</dbReference>
<proteinExistence type="predicted"/>
<keyword evidence="4" id="KW-0456">Lyase</keyword>
<dbReference type="FunFam" id="1.10.600.10:FF:000007">
    <property type="entry name" value="Isoprene synthase, chloroplastic"/>
    <property type="match status" value="1"/>
</dbReference>
<name>A0A9Q0IWA2_9ROSI</name>
<comment type="caution">
    <text evidence="8">The sequence shown here is derived from an EMBL/GenBank/DDBJ whole genome shotgun (WGS) entry which is preliminary data.</text>
</comment>
<dbReference type="PANTHER" id="PTHR31225:SF236">
    <property type="entry name" value="TERPENE SYNTHASE 2-RELATED"/>
    <property type="match status" value="1"/>
</dbReference>
<evidence type="ECO:0000259" key="7">
    <source>
        <dbReference type="Pfam" id="PF03936"/>
    </source>
</evidence>
<dbReference type="InterPro" id="IPR008949">
    <property type="entry name" value="Isoprenoid_synthase_dom_sf"/>
</dbReference>
<evidence type="ECO:0000313" key="9">
    <source>
        <dbReference type="Proteomes" id="UP001141552"/>
    </source>
</evidence>
<dbReference type="OrthoDB" id="1877784at2759"/>
<dbReference type="Pfam" id="PF01397">
    <property type="entry name" value="Terpene_synth"/>
    <property type="match status" value="1"/>
</dbReference>
<dbReference type="SUPFAM" id="SSF48576">
    <property type="entry name" value="Terpenoid synthases"/>
    <property type="match status" value="1"/>
</dbReference>
<dbReference type="InterPro" id="IPR034741">
    <property type="entry name" value="Terpene_cyclase-like_1_C"/>
</dbReference>
<feature type="domain" description="Terpene synthase metal-binding" evidence="7">
    <location>
        <begin position="262"/>
        <end position="501"/>
    </location>
</feature>
<evidence type="ECO:0000256" key="5">
    <source>
        <dbReference type="SAM" id="MobiDB-lite"/>
    </source>
</evidence>
<evidence type="ECO:0000256" key="4">
    <source>
        <dbReference type="ARBA" id="ARBA00023239"/>
    </source>
</evidence>
<dbReference type="AlphaFoldDB" id="A0A9Q0IWA2"/>
<gene>
    <name evidence="8" type="primary">TPS2_1</name>
    <name evidence="8" type="ORF">Tsubulata_007537</name>
</gene>
<dbReference type="SFLD" id="SFLDG01019">
    <property type="entry name" value="Terpene_Cyclase_Like_1_C_Termi"/>
    <property type="match status" value="1"/>
</dbReference>
<organism evidence="8 9">
    <name type="scientific">Turnera subulata</name>
    <dbReference type="NCBI Taxonomy" id="218843"/>
    <lineage>
        <taxon>Eukaryota</taxon>
        <taxon>Viridiplantae</taxon>
        <taxon>Streptophyta</taxon>
        <taxon>Embryophyta</taxon>
        <taxon>Tracheophyta</taxon>
        <taxon>Spermatophyta</taxon>
        <taxon>Magnoliopsida</taxon>
        <taxon>eudicotyledons</taxon>
        <taxon>Gunneridae</taxon>
        <taxon>Pentapetalae</taxon>
        <taxon>rosids</taxon>
        <taxon>fabids</taxon>
        <taxon>Malpighiales</taxon>
        <taxon>Passifloraceae</taxon>
        <taxon>Turnera</taxon>
    </lineage>
</organism>
<dbReference type="EMBL" id="JAKUCV010007782">
    <property type="protein sequence ID" value="KAJ4821986.1"/>
    <property type="molecule type" value="Genomic_DNA"/>
</dbReference>
<keyword evidence="3" id="KW-0460">Magnesium</keyword>
<evidence type="ECO:0000313" key="8">
    <source>
        <dbReference type="EMBL" id="KAJ4821986.1"/>
    </source>
</evidence>
<feature type="compositionally biased region" description="Polar residues" evidence="5">
    <location>
        <begin position="1"/>
        <end position="14"/>
    </location>
</feature>
<sequence length="559" mass="64715">MVHVQSSKLPNSTQNDHDNEPEVNRRLAHFHPSIWGDRFLSCPSESTEIDDNMEKQVEELKREVERMMVAAAGNRSQILNLIDLLQRLGVAYPFENEIEKALSEVLEIETNYGGNEDDLHIVSLQFRLLRQQDVFNNFMDEKGSLKKELTNAVQAILSLYEATHLRLPGEKKLDELLEFTTTYLEAIASSHLSPTLSSQISLALRHPIRKSVPRVYARQYLSIYEEDVSHDNIVLLALAKLDFNRLQKLHLKELSAISRWWKDLDFAKKLPFARDRVVESYVWVVGVFFEPHYTLARKILCKVFNIVSIIDDIYDAYGTPKELPAFTEAIERWDIESMDMLPEYMKLCYGTLLDIYEEIERDLEKHGRSYLVHFSKEEMKKLVRVYFKETEWLDKDYTPTMEEYLGIALLKCGYFMLIATSFLGMGDIVTEDALDWVANHPKIIKASSTVCRLMDDIAGHEFEQKRGHAASSVECYMKQYGVAKAEACDELKKQIEDAWKDVNKGWLTNYNNIPMPLLTRVLNFTRIMDLLYKEGDEYTQVGEVMKSCVTSLFIDPVPI</sequence>
<dbReference type="Gene3D" id="1.10.600.10">
    <property type="entry name" value="Farnesyl Diphosphate Synthase"/>
    <property type="match status" value="1"/>
</dbReference>
<protein>
    <submittedName>
        <fullName evidence="8">Threalose-6-phosphate phosphatase</fullName>
    </submittedName>
</protein>
<evidence type="ECO:0000259" key="6">
    <source>
        <dbReference type="Pfam" id="PF01397"/>
    </source>
</evidence>
<dbReference type="InterPro" id="IPR044814">
    <property type="entry name" value="Terpene_cyclase_plant_C1"/>
</dbReference>
<keyword evidence="2" id="KW-0479">Metal-binding</keyword>
<dbReference type="GO" id="GO:0010333">
    <property type="term" value="F:terpene synthase activity"/>
    <property type="evidence" value="ECO:0007669"/>
    <property type="project" value="InterPro"/>
</dbReference>
<dbReference type="InterPro" id="IPR005630">
    <property type="entry name" value="Terpene_synthase_metal-bd"/>
</dbReference>
<dbReference type="InterPro" id="IPR036965">
    <property type="entry name" value="Terpene_synth_N_sf"/>
</dbReference>
<reference evidence="8" key="1">
    <citation type="submission" date="2022-02" db="EMBL/GenBank/DDBJ databases">
        <authorList>
            <person name="Henning P.M."/>
            <person name="McCubbin A.G."/>
            <person name="Shore J.S."/>
        </authorList>
    </citation>
    <scope>NUCLEOTIDE SEQUENCE</scope>
    <source>
        <strain evidence="8">F60SS</strain>
        <tissue evidence="8">Leaves</tissue>
    </source>
</reference>
<dbReference type="InterPro" id="IPR050148">
    <property type="entry name" value="Terpene_synthase-like"/>
</dbReference>
<dbReference type="Gene3D" id="1.50.10.130">
    <property type="entry name" value="Terpene synthase, N-terminal domain"/>
    <property type="match status" value="1"/>
</dbReference>
<dbReference type="SUPFAM" id="SSF48239">
    <property type="entry name" value="Terpenoid cyclases/Protein prenyltransferases"/>
    <property type="match status" value="1"/>
</dbReference>
<dbReference type="SFLD" id="SFLDS00005">
    <property type="entry name" value="Isoprenoid_Synthase_Type_I"/>
    <property type="match status" value="1"/>
</dbReference>
<dbReference type="InterPro" id="IPR008930">
    <property type="entry name" value="Terpenoid_cyclase/PrenylTrfase"/>
</dbReference>
<dbReference type="GO" id="GO:0000287">
    <property type="term" value="F:magnesium ion binding"/>
    <property type="evidence" value="ECO:0007669"/>
    <property type="project" value="InterPro"/>
</dbReference>
<reference evidence="8" key="2">
    <citation type="journal article" date="2023" name="Plants (Basel)">
        <title>Annotation of the Turnera subulata (Passifloraceae) Draft Genome Reveals the S-Locus Evolved after the Divergence of Turneroideae from Passifloroideae in a Stepwise Manner.</title>
        <authorList>
            <person name="Henning P.M."/>
            <person name="Roalson E.H."/>
            <person name="Mir W."/>
            <person name="McCubbin A.G."/>
            <person name="Shore J.S."/>
        </authorList>
    </citation>
    <scope>NUCLEOTIDE SEQUENCE</scope>
    <source>
        <strain evidence="8">F60SS</strain>
    </source>
</reference>
<dbReference type="Proteomes" id="UP001141552">
    <property type="component" value="Unassembled WGS sequence"/>
</dbReference>
<evidence type="ECO:0000256" key="3">
    <source>
        <dbReference type="ARBA" id="ARBA00022842"/>
    </source>
</evidence>
<dbReference type="InterPro" id="IPR001906">
    <property type="entry name" value="Terpene_synth_N"/>
</dbReference>
<comment type="cofactor">
    <cofactor evidence="1">
        <name>Mg(2+)</name>
        <dbReference type="ChEBI" id="CHEBI:18420"/>
    </cofactor>
</comment>
<evidence type="ECO:0000256" key="1">
    <source>
        <dbReference type="ARBA" id="ARBA00001946"/>
    </source>
</evidence>
<feature type="region of interest" description="Disordered" evidence="5">
    <location>
        <begin position="1"/>
        <end position="20"/>
    </location>
</feature>
<evidence type="ECO:0000256" key="2">
    <source>
        <dbReference type="ARBA" id="ARBA00022723"/>
    </source>
</evidence>
<keyword evidence="9" id="KW-1185">Reference proteome</keyword>
<accession>A0A9Q0IWA2</accession>
<dbReference type="PANTHER" id="PTHR31225">
    <property type="entry name" value="OS04G0344100 PROTEIN-RELATED"/>
    <property type="match status" value="1"/>
</dbReference>